<dbReference type="Proteomes" id="UP000799423">
    <property type="component" value="Unassembled WGS sequence"/>
</dbReference>
<dbReference type="AlphaFoldDB" id="A0A6A7BJQ4"/>
<keyword evidence="3" id="KW-1185">Reference proteome</keyword>
<proteinExistence type="predicted"/>
<gene>
    <name evidence="2" type="ORF">T440DRAFT_240870</name>
</gene>
<organism evidence="2 3">
    <name type="scientific">Plenodomus tracheiphilus IPT5</name>
    <dbReference type="NCBI Taxonomy" id="1408161"/>
    <lineage>
        <taxon>Eukaryota</taxon>
        <taxon>Fungi</taxon>
        <taxon>Dikarya</taxon>
        <taxon>Ascomycota</taxon>
        <taxon>Pezizomycotina</taxon>
        <taxon>Dothideomycetes</taxon>
        <taxon>Pleosporomycetidae</taxon>
        <taxon>Pleosporales</taxon>
        <taxon>Pleosporineae</taxon>
        <taxon>Leptosphaeriaceae</taxon>
        <taxon>Plenodomus</taxon>
    </lineage>
</organism>
<reference evidence="2" key="1">
    <citation type="submission" date="2020-01" db="EMBL/GenBank/DDBJ databases">
        <authorList>
            <consortium name="DOE Joint Genome Institute"/>
            <person name="Haridas S."/>
            <person name="Albert R."/>
            <person name="Binder M."/>
            <person name="Bloem J."/>
            <person name="Labutti K."/>
            <person name="Salamov A."/>
            <person name="Andreopoulos B."/>
            <person name="Baker S.E."/>
            <person name="Barry K."/>
            <person name="Bills G."/>
            <person name="Bluhm B.H."/>
            <person name="Cannon C."/>
            <person name="Castanera R."/>
            <person name="Culley D.E."/>
            <person name="Daum C."/>
            <person name="Ezra D."/>
            <person name="Gonzalez J.B."/>
            <person name="Henrissat B."/>
            <person name="Kuo A."/>
            <person name="Liang C."/>
            <person name="Lipzen A."/>
            <person name="Lutzoni F."/>
            <person name="Magnuson J."/>
            <person name="Mondo S."/>
            <person name="Nolan M."/>
            <person name="Ohm R."/>
            <person name="Pangilinan J."/>
            <person name="Park H.-J."/>
            <person name="Ramirez L."/>
            <person name="Alfaro M."/>
            <person name="Sun H."/>
            <person name="Tritt A."/>
            <person name="Yoshinaga Y."/>
            <person name="Zwiers L.-H."/>
            <person name="Turgeon B.G."/>
            <person name="Goodwin S.B."/>
            <person name="Spatafora J.W."/>
            <person name="Crous P.W."/>
            <person name="Grigoriev I.V."/>
        </authorList>
    </citation>
    <scope>NUCLEOTIDE SEQUENCE</scope>
    <source>
        <strain evidence="2">IPT5</strain>
    </source>
</reference>
<feature type="region of interest" description="Disordered" evidence="1">
    <location>
        <begin position="35"/>
        <end position="71"/>
    </location>
</feature>
<evidence type="ECO:0000256" key="1">
    <source>
        <dbReference type="SAM" id="MobiDB-lite"/>
    </source>
</evidence>
<accession>A0A6A7BJQ4</accession>
<evidence type="ECO:0000313" key="2">
    <source>
        <dbReference type="EMBL" id="KAF2854685.1"/>
    </source>
</evidence>
<name>A0A6A7BJQ4_9PLEO</name>
<dbReference type="EMBL" id="MU006292">
    <property type="protein sequence ID" value="KAF2854685.1"/>
    <property type="molecule type" value="Genomic_DNA"/>
</dbReference>
<protein>
    <submittedName>
        <fullName evidence="2">Uncharacterized protein</fullName>
    </submittedName>
</protein>
<sequence>MGRPAMGEHSAKAPWASPASVLVMPCSTTARAAASLRGLPDTRRQGSPQTEPMQSGRWGGLSPLPGLPGGQAQTACLLSTVGASPCFSGRRALLDPPPAVDPQTPQHHPPPVYPSACICTPPPLPHHHHHYPFTHHTHTHNGD</sequence>
<evidence type="ECO:0000313" key="3">
    <source>
        <dbReference type="Proteomes" id="UP000799423"/>
    </source>
</evidence>